<dbReference type="Pfam" id="PF09675">
    <property type="entry name" value="Chlamy_scaf"/>
    <property type="match status" value="1"/>
</dbReference>
<feature type="region of interest" description="Disordered" evidence="1">
    <location>
        <begin position="152"/>
        <end position="178"/>
    </location>
</feature>
<reference evidence="2" key="1">
    <citation type="submission" date="2018-12" db="EMBL/GenBank/DDBJ databases">
        <title>Singled stranded DNA viruses identified in blackflies (Austrosimulium ungulatum) sampled in New Zealand.</title>
        <authorList>
            <person name="Kraberger S."/>
            <person name="Fontenele R.S."/>
            <person name="Schmidlin K."/>
            <person name="Walters M."/>
            <person name="Varsani A."/>
        </authorList>
    </citation>
    <scope>NUCLEOTIDE SEQUENCE [LARGE SCALE GENOMIC DNA]</scope>
    <source>
        <strain evidence="2">038</strain>
    </source>
</reference>
<sequence length="178" mass="20006">MDTQVKQKFQMPDGEIVEKDFPIFKTNYNHDTNFESDRTATYCKDPSLTKQEFVEDADINNILERFARTKETPPLALPEHFADVTKKQTYLQMQEQLVQANRMFYTLEPGLRAEYQNDPNRWADAVAKAALTGDGDALEGLGIDTSAERAEALKRAQEAADASSKAAREAANKTEPGK</sequence>
<evidence type="ECO:0000313" key="2">
    <source>
        <dbReference type="EMBL" id="QCQ84673.1"/>
    </source>
</evidence>
<evidence type="ECO:0000256" key="1">
    <source>
        <dbReference type="SAM" id="MobiDB-lite"/>
    </source>
</evidence>
<proteinExistence type="predicted"/>
<dbReference type="Proteomes" id="UP000325060">
    <property type="component" value="Segment"/>
</dbReference>
<protein>
    <submittedName>
        <fullName evidence="2">Internal scaffolding protein</fullName>
    </submittedName>
</protein>
<accession>A0A4V1F5D4</accession>
<feature type="compositionally biased region" description="Basic and acidic residues" evidence="1">
    <location>
        <begin position="166"/>
        <end position="178"/>
    </location>
</feature>
<organism evidence="2">
    <name type="scientific">Blackfly microvirus SF02</name>
    <dbReference type="NCBI Taxonomy" id="2576452"/>
    <lineage>
        <taxon>Viruses</taxon>
        <taxon>Monodnaviria</taxon>
        <taxon>Sangervirae</taxon>
        <taxon>Phixviricota</taxon>
        <taxon>Malgrandaviricetes</taxon>
        <taxon>Petitvirales</taxon>
        <taxon>Microviridae</taxon>
        <taxon>Microvirus</taxon>
    </lineage>
</organism>
<dbReference type="InterPro" id="IPR014131">
    <property type="entry name" value="Chlamydia_phage_Vp3"/>
</dbReference>
<name>A0A4V1F5D4_9VIRU</name>
<dbReference type="EMBL" id="MK249147">
    <property type="protein sequence ID" value="QCQ84673.1"/>
    <property type="molecule type" value="Genomic_DNA"/>
</dbReference>